<reference evidence="2 3" key="1">
    <citation type="submission" date="2018-05" db="EMBL/GenBank/DDBJ databases">
        <title>Evolution of small genomes with special reference to Mycobacterium leprae.</title>
        <authorList>
            <person name="Mohanty P.S."/>
            <person name="Bansal A.K."/>
            <person name="Gupta U.D."/>
            <person name="Naaz F."/>
            <person name="Dwivedi V.D."/>
            <person name="Singh H."/>
            <person name="Gupta G."/>
            <person name="Sharma S."/>
            <person name="Arora M."/>
        </authorList>
    </citation>
    <scope>NUCLEOTIDE SEQUENCE [LARGE SCALE GENOMIC DNA]</scope>
    <source>
        <strain evidence="2 3">MRHRU-235-G</strain>
    </source>
</reference>
<dbReference type="SUPFAM" id="SSF53474">
    <property type="entry name" value="alpha/beta-Hydrolases"/>
    <property type="match status" value="1"/>
</dbReference>
<evidence type="ECO:0000259" key="1">
    <source>
        <dbReference type="Pfam" id="PF00561"/>
    </source>
</evidence>
<dbReference type="InterPro" id="IPR000073">
    <property type="entry name" value="AB_hydrolase_1"/>
</dbReference>
<dbReference type="GO" id="GO:0003824">
    <property type="term" value="F:catalytic activity"/>
    <property type="evidence" value="ECO:0007669"/>
    <property type="project" value="UniProtKB-ARBA"/>
</dbReference>
<dbReference type="Pfam" id="PF00561">
    <property type="entry name" value="Abhydrolase_1"/>
    <property type="match status" value="1"/>
</dbReference>
<dbReference type="AlphaFoldDB" id="A0AAD2JDS2"/>
<evidence type="ECO:0000313" key="3">
    <source>
        <dbReference type="Proteomes" id="UP000249682"/>
    </source>
</evidence>
<dbReference type="InterPro" id="IPR029058">
    <property type="entry name" value="AB_hydrolase_fold"/>
</dbReference>
<accession>A0AAD2JDS2</accession>
<dbReference type="Proteomes" id="UP000249682">
    <property type="component" value="Chromosome"/>
</dbReference>
<evidence type="ECO:0000313" key="2">
    <source>
        <dbReference type="EMBL" id="AWV48437.1"/>
    </source>
</evidence>
<dbReference type="EMBL" id="CP029543">
    <property type="protein sequence ID" value="AWV48437.1"/>
    <property type="molecule type" value="Genomic_DNA"/>
</dbReference>
<name>A0AAD2JDS2_MYCLR</name>
<organism evidence="2 3">
    <name type="scientific">Mycobacterium leprae</name>
    <dbReference type="NCBI Taxonomy" id="1769"/>
    <lineage>
        <taxon>Bacteria</taxon>
        <taxon>Bacillati</taxon>
        <taxon>Actinomycetota</taxon>
        <taxon>Actinomycetes</taxon>
        <taxon>Mycobacteriales</taxon>
        <taxon>Mycobacteriaceae</taxon>
        <taxon>Mycobacterium</taxon>
    </lineage>
</organism>
<dbReference type="Gene3D" id="3.40.50.1820">
    <property type="entry name" value="alpha/beta hydrolase"/>
    <property type="match status" value="1"/>
</dbReference>
<protein>
    <recommendedName>
        <fullName evidence="1">AB hydrolase-1 domain-containing protein</fullName>
    </recommendedName>
</protein>
<sequence length="68" mass="8015">MEMPRPMLLCHGNPTWSFMYHNIVVALRDRLRCIAPDDLDFGFSKRPAGFSCKIHEHLPKWWASWSLT</sequence>
<gene>
    <name evidence="2" type="ORF">DIJ64_11330</name>
</gene>
<proteinExistence type="predicted"/>
<feature type="domain" description="AB hydrolase-1" evidence="1">
    <location>
        <begin position="6"/>
        <end position="48"/>
    </location>
</feature>